<keyword evidence="15" id="KW-1185">Reference proteome</keyword>
<dbReference type="PANTHER" id="PTHR43086:SF2">
    <property type="entry name" value="HYDROXYSTEROID DEHYDROGENASE-LIKE PROTEIN 1"/>
    <property type="match status" value="1"/>
</dbReference>
<keyword evidence="9 12" id="KW-0443">Lipid metabolism</keyword>
<keyword evidence="6 12" id="KW-0521">NADP</keyword>
<gene>
    <name evidence="14" type="ORF">Amon01_000115600</name>
</gene>
<dbReference type="InterPro" id="IPR020904">
    <property type="entry name" value="Sc_DH/Rdtase_CS"/>
</dbReference>
<dbReference type="GO" id="GO:0030148">
    <property type="term" value="P:sphingolipid biosynthetic process"/>
    <property type="evidence" value="ECO:0007669"/>
    <property type="project" value="UniProtKB-ARBA"/>
</dbReference>
<keyword evidence="8 12" id="KW-0560">Oxidoreductase</keyword>
<accession>A0A9W7DH68</accession>
<sequence>MSFTIPTDNKALVGAAVAALLVGVFKITFTSLSFFSMIFDLYILPPVNFKKYGAKNGNWAVITGASDGIGKEYALQLAKKGLNIVLVSRTLSKLELLATDIETKYKVSTKIVAFDASTDAPENYESIAKAINGLPVTVLINNVGQSHSIPVSFLETPDKEMHDIITLNNTVTLKVTKVVTPIILETLEKDKKLRGLILSMGSFSGIFPSPLLATYSGSKFFLQGWSAALAGELKPKRIDVELMLSYLVTSAMSKVRRTSLLIPNPKQFVASALRNVGRRVGAQEKYATCTPYFSHAVFHWAIENTVGLSSKVVNSINLNMHTSIRTRALRKAKRIAAAEAEKAAGKQA</sequence>
<dbReference type="Gene3D" id="3.40.50.720">
    <property type="entry name" value="NAD(P)-binding Rossmann-like Domain"/>
    <property type="match status" value="1"/>
</dbReference>
<dbReference type="Pfam" id="PF00106">
    <property type="entry name" value="adh_short"/>
    <property type="match status" value="1"/>
</dbReference>
<dbReference type="PRINTS" id="PR00081">
    <property type="entry name" value="GDHRDH"/>
</dbReference>
<keyword evidence="11 12" id="KW-0275">Fatty acid biosynthesis</keyword>
<evidence type="ECO:0000256" key="4">
    <source>
        <dbReference type="ARBA" id="ARBA00022824"/>
    </source>
</evidence>
<evidence type="ECO:0000313" key="14">
    <source>
        <dbReference type="EMBL" id="GMG20333.1"/>
    </source>
</evidence>
<evidence type="ECO:0000256" key="12">
    <source>
        <dbReference type="HAMAP-Rule" id="MF_03107"/>
    </source>
</evidence>
<evidence type="ECO:0000256" key="5">
    <source>
        <dbReference type="ARBA" id="ARBA00022832"/>
    </source>
</evidence>
<dbReference type="AlphaFoldDB" id="A0A9W7DH68"/>
<dbReference type="InterPro" id="IPR027533">
    <property type="entry name" value="3_ketoreductase_fungal"/>
</dbReference>
<comment type="subcellular location">
    <subcellularLocation>
        <location evidence="12">Endoplasmic reticulum membrane</location>
        <topology evidence="12">Single-pass membrane protein</topology>
    </subcellularLocation>
</comment>
<evidence type="ECO:0000256" key="7">
    <source>
        <dbReference type="ARBA" id="ARBA00022989"/>
    </source>
</evidence>
<dbReference type="Proteomes" id="UP001165063">
    <property type="component" value="Unassembled WGS sequence"/>
</dbReference>
<dbReference type="FunFam" id="3.40.50.720:FF:000317">
    <property type="entry name" value="Very-long-chain 3-oxoacyl-CoA reductase"/>
    <property type="match status" value="1"/>
</dbReference>
<evidence type="ECO:0000313" key="15">
    <source>
        <dbReference type="Proteomes" id="UP001165063"/>
    </source>
</evidence>
<dbReference type="PIRSF" id="PIRSF000126">
    <property type="entry name" value="11-beta-HSD1"/>
    <property type="match status" value="1"/>
</dbReference>
<evidence type="ECO:0000256" key="3">
    <source>
        <dbReference type="ARBA" id="ARBA00022692"/>
    </source>
</evidence>
<dbReference type="PANTHER" id="PTHR43086">
    <property type="entry name" value="VERY-LONG-CHAIN 3-OXOOACYL-COA REDUCTASE"/>
    <property type="match status" value="1"/>
</dbReference>
<keyword evidence="3 12" id="KW-0812">Transmembrane</keyword>
<dbReference type="GO" id="GO:0141040">
    <property type="term" value="F:very-long-chain 3-oxoacyl-CoA reductase activity"/>
    <property type="evidence" value="ECO:0007669"/>
    <property type="project" value="UniProtKB-EC"/>
</dbReference>
<evidence type="ECO:0000256" key="9">
    <source>
        <dbReference type="ARBA" id="ARBA00023098"/>
    </source>
</evidence>
<feature type="transmembrane region" description="Helical" evidence="13">
    <location>
        <begin position="12"/>
        <end position="39"/>
    </location>
</feature>
<keyword evidence="7 12" id="KW-1133">Transmembrane helix</keyword>
<keyword evidence="2 12" id="KW-0444">Lipid biosynthesis</keyword>
<dbReference type="EC" id="1.1.1.330" evidence="12"/>
<keyword evidence="10 12" id="KW-0472">Membrane</keyword>
<protein>
    <recommendedName>
        <fullName evidence="12">Very-long-chain 3-oxoacyl-CoA reductase</fullName>
        <ecNumber evidence="12">1.1.1.330</ecNumber>
    </recommendedName>
    <alternativeName>
        <fullName evidence="12">3-ketoacyl-CoA reductase</fullName>
        <shortName evidence="12">3-ketoreductase</shortName>
        <shortName evidence="12">KAR</shortName>
    </alternativeName>
    <alternativeName>
        <fullName evidence="12">Microsomal beta-keto-reductase</fullName>
    </alternativeName>
</protein>
<comment type="similarity">
    <text evidence="12">Belongs to the short-chain dehydrogenases/reductases (SDR) family.</text>
</comment>
<evidence type="ECO:0000256" key="8">
    <source>
        <dbReference type="ARBA" id="ARBA00023002"/>
    </source>
</evidence>
<dbReference type="GO" id="GO:0030497">
    <property type="term" value="P:fatty acid elongation"/>
    <property type="evidence" value="ECO:0007669"/>
    <property type="project" value="UniProtKB-UniRule"/>
</dbReference>
<dbReference type="InterPro" id="IPR002347">
    <property type="entry name" value="SDR_fam"/>
</dbReference>
<evidence type="ECO:0000256" key="10">
    <source>
        <dbReference type="ARBA" id="ARBA00023136"/>
    </source>
</evidence>
<dbReference type="GO" id="GO:0005789">
    <property type="term" value="C:endoplasmic reticulum membrane"/>
    <property type="evidence" value="ECO:0007669"/>
    <property type="project" value="UniProtKB-SubCell"/>
</dbReference>
<dbReference type="SUPFAM" id="SSF51735">
    <property type="entry name" value="NAD(P)-binding Rossmann-fold domains"/>
    <property type="match status" value="1"/>
</dbReference>
<evidence type="ECO:0000256" key="11">
    <source>
        <dbReference type="ARBA" id="ARBA00023160"/>
    </source>
</evidence>
<evidence type="ECO:0000256" key="1">
    <source>
        <dbReference type="ARBA" id="ARBA00005194"/>
    </source>
</evidence>
<dbReference type="GO" id="GO:0045703">
    <property type="term" value="F:ketoreductase activity"/>
    <property type="evidence" value="ECO:0007669"/>
    <property type="project" value="UniProtKB-UniRule"/>
</dbReference>
<dbReference type="InterPro" id="IPR036291">
    <property type="entry name" value="NAD(P)-bd_dom_sf"/>
</dbReference>
<evidence type="ECO:0000256" key="6">
    <source>
        <dbReference type="ARBA" id="ARBA00022857"/>
    </source>
</evidence>
<feature type="binding site" evidence="12">
    <location>
        <position position="202"/>
    </location>
    <ligand>
        <name>substrate</name>
    </ligand>
</feature>
<reference evidence="14" key="1">
    <citation type="submission" date="2023-04" db="EMBL/GenBank/DDBJ databases">
        <title>Ambrosiozyma monospora NBRC 1965.</title>
        <authorList>
            <person name="Ichikawa N."/>
            <person name="Sato H."/>
            <person name="Tonouchi N."/>
        </authorList>
    </citation>
    <scope>NUCLEOTIDE SEQUENCE</scope>
    <source>
        <strain evidence="14">NBRC 1965</strain>
    </source>
</reference>
<evidence type="ECO:0000256" key="2">
    <source>
        <dbReference type="ARBA" id="ARBA00022516"/>
    </source>
</evidence>
<comment type="catalytic activity">
    <reaction evidence="12">
        <text>a very-long-chain (3R)-3-hydroxyacyl-CoA + NADP(+) = a very-long-chain 3-oxoacyl-CoA + NADPH + H(+)</text>
        <dbReference type="Rhea" id="RHEA:48680"/>
        <dbReference type="ChEBI" id="CHEBI:15378"/>
        <dbReference type="ChEBI" id="CHEBI:57783"/>
        <dbReference type="ChEBI" id="CHEBI:58349"/>
        <dbReference type="ChEBI" id="CHEBI:85440"/>
        <dbReference type="ChEBI" id="CHEBI:90725"/>
        <dbReference type="EC" id="1.1.1.330"/>
    </reaction>
</comment>
<organism evidence="14 15">
    <name type="scientific">Ambrosiozyma monospora</name>
    <name type="common">Yeast</name>
    <name type="synonym">Endomycopsis monosporus</name>
    <dbReference type="NCBI Taxonomy" id="43982"/>
    <lineage>
        <taxon>Eukaryota</taxon>
        <taxon>Fungi</taxon>
        <taxon>Dikarya</taxon>
        <taxon>Ascomycota</taxon>
        <taxon>Saccharomycotina</taxon>
        <taxon>Pichiomycetes</taxon>
        <taxon>Pichiales</taxon>
        <taxon>Pichiaceae</taxon>
        <taxon>Ambrosiozyma</taxon>
    </lineage>
</organism>
<comment type="pathway">
    <text evidence="1">Lipid metabolism; fatty acid biosynthesis.</text>
</comment>
<dbReference type="CDD" id="cd05356">
    <property type="entry name" value="17beta-HSD1_like_SDR_c"/>
    <property type="match status" value="1"/>
</dbReference>
<dbReference type="PROSITE" id="PS00061">
    <property type="entry name" value="ADH_SHORT"/>
    <property type="match status" value="1"/>
</dbReference>
<proteinExistence type="inferred from homology"/>
<evidence type="ECO:0000256" key="13">
    <source>
        <dbReference type="SAM" id="Phobius"/>
    </source>
</evidence>
<comment type="caution">
    <text evidence="14">The sequence shown here is derived from an EMBL/GenBank/DDBJ whole genome shotgun (WGS) entry which is preliminary data.</text>
</comment>
<feature type="active site" description="Proton acceptor" evidence="12">
    <location>
        <position position="215"/>
    </location>
</feature>
<keyword evidence="4 12" id="KW-0256">Endoplasmic reticulum</keyword>
<keyword evidence="5 12" id="KW-0276">Fatty acid metabolism</keyword>
<name>A0A9W7DH68_AMBMO</name>
<dbReference type="EMBL" id="BSXU01000345">
    <property type="protein sequence ID" value="GMG20333.1"/>
    <property type="molecule type" value="Genomic_DNA"/>
</dbReference>
<dbReference type="HAMAP" id="MF_03107">
    <property type="entry name" value="3_ketoreductase"/>
    <property type="match status" value="1"/>
</dbReference>
<comment type="function">
    <text evidence="12">Component of the microsomal membrane bound fatty acid elongation system, which produces the 26-carbon very long-chain fatty acids (VLCFA) from palmitate. Catalyzes the reduction of the 3-ketoacyl-CoA intermediate that is formed in each cycle of fatty acid elongation. VLCFAs serve as precursors for ceramide and sphingolipids.</text>
</comment>
<dbReference type="OrthoDB" id="5545019at2759"/>